<dbReference type="InterPro" id="IPR007770">
    <property type="entry name" value="DMP"/>
</dbReference>
<evidence type="ECO:0000256" key="3">
    <source>
        <dbReference type="ARBA" id="ARBA00022692"/>
    </source>
</evidence>
<accession>A0ABD1YRA9</accession>
<comment type="subcellular location">
    <subcellularLocation>
        <location evidence="1">Membrane</location>
        <topology evidence="1">Multi-pass membrane protein</topology>
    </subcellularLocation>
</comment>
<evidence type="ECO:0000256" key="4">
    <source>
        <dbReference type="ARBA" id="ARBA00022989"/>
    </source>
</evidence>
<sequence length="234" mass="25107">MSSSVTALSTPLVSPPQQGEIEPTLDQGGSTEYTLESVPMKPWGNFVNNVYDVASNLANLLPTGTYLAFTTIAPIVTDNGTCDQPTEVWQSVAVTALFAAFCFFSCFTDSYQAADGQVYYGIVTPSGLWTPQLPVVLHPGDKEEYKLTVGDFIHAVLSVAVFAACALMTPNIKSCFYPGLSDDVVRTLPAFVAFVVSTVFTAFPSKRHGIGFPVSPATNSFWRAPPPSTDSKLE</sequence>
<evidence type="ECO:0000256" key="2">
    <source>
        <dbReference type="ARBA" id="ARBA00008707"/>
    </source>
</evidence>
<protein>
    <submittedName>
        <fullName evidence="8">Uncharacterized protein</fullName>
    </submittedName>
</protein>
<dbReference type="PANTHER" id="PTHR31621">
    <property type="entry name" value="PROTEIN DMP3"/>
    <property type="match status" value="1"/>
</dbReference>
<evidence type="ECO:0000256" key="6">
    <source>
        <dbReference type="SAM" id="MobiDB-lite"/>
    </source>
</evidence>
<dbReference type="Pfam" id="PF05078">
    <property type="entry name" value="DUF679"/>
    <property type="match status" value="1"/>
</dbReference>
<evidence type="ECO:0000313" key="9">
    <source>
        <dbReference type="Proteomes" id="UP001605036"/>
    </source>
</evidence>
<gene>
    <name evidence="8" type="ORF">R1flu_004798</name>
</gene>
<feature type="transmembrane region" description="Helical" evidence="7">
    <location>
        <begin position="184"/>
        <end position="203"/>
    </location>
</feature>
<dbReference type="GO" id="GO:0005737">
    <property type="term" value="C:cytoplasm"/>
    <property type="evidence" value="ECO:0007669"/>
    <property type="project" value="UniProtKB-ARBA"/>
</dbReference>
<comment type="caution">
    <text evidence="8">The sequence shown here is derived from an EMBL/GenBank/DDBJ whole genome shotgun (WGS) entry which is preliminary data.</text>
</comment>
<proteinExistence type="inferred from homology"/>
<reference evidence="8 9" key="1">
    <citation type="submission" date="2024-09" db="EMBL/GenBank/DDBJ databases">
        <title>Chromosome-scale assembly of Riccia fluitans.</title>
        <authorList>
            <person name="Paukszto L."/>
            <person name="Sawicki J."/>
            <person name="Karawczyk K."/>
            <person name="Piernik-Szablinska J."/>
            <person name="Szczecinska M."/>
            <person name="Mazdziarz M."/>
        </authorList>
    </citation>
    <scope>NUCLEOTIDE SEQUENCE [LARGE SCALE GENOMIC DNA]</scope>
    <source>
        <strain evidence="8">Rf_01</strain>
        <tissue evidence="8">Aerial parts of the thallus</tissue>
    </source>
</reference>
<keyword evidence="5 7" id="KW-0472">Membrane</keyword>
<keyword evidence="9" id="KW-1185">Reference proteome</keyword>
<feature type="transmembrane region" description="Helical" evidence="7">
    <location>
        <begin position="152"/>
        <end position="172"/>
    </location>
</feature>
<evidence type="ECO:0000256" key="1">
    <source>
        <dbReference type="ARBA" id="ARBA00004141"/>
    </source>
</evidence>
<dbReference type="GO" id="GO:0016020">
    <property type="term" value="C:membrane"/>
    <property type="evidence" value="ECO:0007669"/>
    <property type="project" value="UniProtKB-SubCell"/>
</dbReference>
<evidence type="ECO:0000256" key="7">
    <source>
        <dbReference type="SAM" id="Phobius"/>
    </source>
</evidence>
<dbReference type="AlphaFoldDB" id="A0ABD1YRA9"/>
<organism evidence="8 9">
    <name type="scientific">Riccia fluitans</name>
    <dbReference type="NCBI Taxonomy" id="41844"/>
    <lineage>
        <taxon>Eukaryota</taxon>
        <taxon>Viridiplantae</taxon>
        <taxon>Streptophyta</taxon>
        <taxon>Embryophyta</taxon>
        <taxon>Marchantiophyta</taxon>
        <taxon>Marchantiopsida</taxon>
        <taxon>Marchantiidae</taxon>
        <taxon>Marchantiales</taxon>
        <taxon>Ricciaceae</taxon>
        <taxon>Riccia</taxon>
    </lineage>
</organism>
<dbReference type="EMBL" id="JBHFFA010000003">
    <property type="protein sequence ID" value="KAL2633319.1"/>
    <property type="molecule type" value="Genomic_DNA"/>
</dbReference>
<dbReference type="Proteomes" id="UP001605036">
    <property type="component" value="Unassembled WGS sequence"/>
</dbReference>
<evidence type="ECO:0000313" key="8">
    <source>
        <dbReference type="EMBL" id="KAL2633319.1"/>
    </source>
</evidence>
<keyword evidence="3 7" id="KW-0812">Transmembrane</keyword>
<keyword evidence="4 7" id="KW-1133">Transmembrane helix</keyword>
<comment type="similarity">
    <text evidence="2">Belongs to the plant DMP1 protein family.</text>
</comment>
<evidence type="ECO:0000256" key="5">
    <source>
        <dbReference type="ARBA" id="ARBA00023136"/>
    </source>
</evidence>
<feature type="compositionally biased region" description="Polar residues" evidence="6">
    <location>
        <begin position="1"/>
        <end position="17"/>
    </location>
</feature>
<dbReference type="PANTHER" id="PTHR31621:SF37">
    <property type="entry name" value="OS01G0882400 PROTEIN"/>
    <property type="match status" value="1"/>
</dbReference>
<feature type="region of interest" description="Disordered" evidence="6">
    <location>
        <begin position="1"/>
        <end position="29"/>
    </location>
</feature>
<name>A0ABD1YRA9_9MARC</name>